<dbReference type="EMBL" id="BARS01040132">
    <property type="protein sequence ID" value="GAG32371.1"/>
    <property type="molecule type" value="Genomic_DNA"/>
</dbReference>
<sequence>SSGDACWKDSGSPVLLVTTPQGEAETKGSPWVKLARRSPPCLFGKGNAAQRCRRL</sequence>
<gene>
    <name evidence="1" type="ORF">S01H1_61222</name>
</gene>
<comment type="caution">
    <text evidence="1">The sequence shown here is derived from an EMBL/GenBank/DDBJ whole genome shotgun (WGS) entry which is preliminary data.</text>
</comment>
<protein>
    <submittedName>
        <fullName evidence="1">Uncharacterized protein</fullName>
    </submittedName>
</protein>
<dbReference type="AlphaFoldDB" id="X0Y675"/>
<reference evidence="1" key="1">
    <citation type="journal article" date="2014" name="Front. Microbiol.">
        <title>High frequency of phylogenetically diverse reductive dehalogenase-homologous genes in deep subseafloor sedimentary metagenomes.</title>
        <authorList>
            <person name="Kawai M."/>
            <person name="Futagami T."/>
            <person name="Toyoda A."/>
            <person name="Takaki Y."/>
            <person name="Nishi S."/>
            <person name="Hori S."/>
            <person name="Arai W."/>
            <person name="Tsubouchi T."/>
            <person name="Morono Y."/>
            <person name="Uchiyama I."/>
            <person name="Ito T."/>
            <person name="Fujiyama A."/>
            <person name="Inagaki F."/>
            <person name="Takami H."/>
        </authorList>
    </citation>
    <scope>NUCLEOTIDE SEQUENCE</scope>
    <source>
        <strain evidence="1">Expedition CK06-06</strain>
    </source>
</reference>
<accession>X0Y675</accession>
<feature type="non-terminal residue" evidence="1">
    <location>
        <position position="1"/>
    </location>
</feature>
<organism evidence="1">
    <name type="scientific">marine sediment metagenome</name>
    <dbReference type="NCBI Taxonomy" id="412755"/>
    <lineage>
        <taxon>unclassified sequences</taxon>
        <taxon>metagenomes</taxon>
        <taxon>ecological metagenomes</taxon>
    </lineage>
</organism>
<proteinExistence type="predicted"/>
<name>X0Y675_9ZZZZ</name>
<evidence type="ECO:0000313" key="1">
    <source>
        <dbReference type="EMBL" id="GAG32371.1"/>
    </source>
</evidence>